<reference evidence="2 3" key="1">
    <citation type="submission" date="2020-11" db="EMBL/GenBank/DDBJ databases">
        <title>Description of Pontivivens ytuae sp. nov. isolated from deep sea sediment of Mariana Trench.</title>
        <authorList>
            <person name="Wang Z."/>
            <person name="Sun Q.-L."/>
            <person name="Xu X.-D."/>
            <person name="Tang Y.-Z."/>
            <person name="Zhang J."/>
        </authorList>
    </citation>
    <scope>NUCLEOTIDE SEQUENCE [LARGE SCALE GENOMIC DNA]</scope>
    <source>
        <strain evidence="2 3">MT2928</strain>
    </source>
</reference>
<dbReference type="NCBIfam" id="NF004841">
    <property type="entry name" value="PRK06193.1-1"/>
    <property type="match status" value="1"/>
</dbReference>
<dbReference type="CDD" id="cd07040">
    <property type="entry name" value="HP"/>
    <property type="match status" value="1"/>
</dbReference>
<accession>A0A7S9LUK3</accession>
<dbReference type="SUPFAM" id="SSF53254">
    <property type="entry name" value="Phosphoglycerate mutase-like"/>
    <property type="match status" value="1"/>
</dbReference>
<evidence type="ECO:0000256" key="1">
    <source>
        <dbReference type="SAM" id="SignalP"/>
    </source>
</evidence>
<keyword evidence="1" id="KW-0732">Signal</keyword>
<organism evidence="2 3">
    <name type="scientific">Pontivivens ytuae</name>
    <dbReference type="NCBI Taxonomy" id="2789856"/>
    <lineage>
        <taxon>Bacteria</taxon>
        <taxon>Pseudomonadati</taxon>
        <taxon>Pseudomonadota</taxon>
        <taxon>Alphaproteobacteria</taxon>
        <taxon>Rhodobacterales</taxon>
        <taxon>Paracoccaceae</taxon>
        <taxon>Pontivivens</taxon>
    </lineage>
</organism>
<dbReference type="AlphaFoldDB" id="A0A7S9LUK3"/>
<evidence type="ECO:0000313" key="3">
    <source>
        <dbReference type="Proteomes" id="UP000594800"/>
    </source>
</evidence>
<sequence length="212" mass="23219">MLPAIARRMMLRVIPLVLVVVVSAPALAQAHAGLPPRDLVAFIREGGYIIFIRHAQTERDYADQVDAVMGDCSTQRTLSEAGWRRAILIGSAFDRLGIPVGDVISSEYCRSWQTAALAFGRYQTNSNLNFEPAEDYTPVQLEAMRSRMSFLLSHNPGAGLNTILIGHDDPFEAATGIYPEPMGVAFVIRPTMAGEFEVLGSIPPDGWNDIDD</sequence>
<dbReference type="Proteomes" id="UP000594800">
    <property type="component" value="Chromosome"/>
</dbReference>
<dbReference type="InterPro" id="IPR029033">
    <property type="entry name" value="His_PPase_superfam"/>
</dbReference>
<feature type="signal peptide" evidence="1">
    <location>
        <begin position="1"/>
        <end position="28"/>
    </location>
</feature>
<dbReference type="RefSeq" id="WP_196104869.1">
    <property type="nucleotide sequence ID" value="NZ_CP064942.1"/>
</dbReference>
<dbReference type="EMBL" id="CP064942">
    <property type="protein sequence ID" value="QPH55607.1"/>
    <property type="molecule type" value="Genomic_DNA"/>
</dbReference>
<feature type="chain" id="PRO_5032994104" evidence="1">
    <location>
        <begin position="29"/>
        <end position="212"/>
    </location>
</feature>
<dbReference type="KEGG" id="poz:I0K15_07705"/>
<gene>
    <name evidence="2" type="ORF">I0K15_07705</name>
</gene>
<protein>
    <submittedName>
        <fullName evidence="2">Histidine phosphatase family protein</fullName>
    </submittedName>
</protein>
<name>A0A7S9LUK3_9RHOB</name>
<dbReference type="Gene3D" id="3.40.50.1240">
    <property type="entry name" value="Phosphoglycerate mutase-like"/>
    <property type="match status" value="1"/>
</dbReference>
<evidence type="ECO:0000313" key="2">
    <source>
        <dbReference type="EMBL" id="QPH55607.1"/>
    </source>
</evidence>
<proteinExistence type="predicted"/>
<keyword evidence="3" id="KW-1185">Reference proteome</keyword>